<dbReference type="Pfam" id="PF12783">
    <property type="entry name" value="Sec7-like_HUS"/>
    <property type="match status" value="1"/>
</dbReference>
<evidence type="ECO:0000313" key="2">
    <source>
        <dbReference type="EMBL" id="CAG5105663.1"/>
    </source>
</evidence>
<name>A0ABN7SV09_OIKDI</name>
<dbReference type="EMBL" id="OU015566">
    <property type="protein sequence ID" value="CAG5105663.1"/>
    <property type="molecule type" value="Genomic_DNA"/>
</dbReference>
<reference evidence="2 3" key="1">
    <citation type="submission" date="2021-04" db="EMBL/GenBank/DDBJ databases">
        <authorList>
            <person name="Bliznina A."/>
        </authorList>
    </citation>
    <scope>NUCLEOTIDE SEQUENCE [LARGE SCALE GENOMIC DNA]</scope>
</reference>
<feature type="domain" description="Mon2/Sec7/BIG1-like HUS" evidence="1">
    <location>
        <begin position="60"/>
        <end position="223"/>
    </location>
</feature>
<evidence type="ECO:0000313" key="3">
    <source>
        <dbReference type="Proteomes" id="UP001158576"/>
    </source>
</evidence>
<organism evidence="2 3">
    <name type="scientific">Oikopleura dioica</name>
    <name type="common">Tunicate</name>
    <dbReference type="NCBI Taxonomy" id="34765"/>
    <lineage>
        <taxon>Eukaryota</taxon>
        <taxon>Metazoa</taxon>
        <taxon>Chordata</taxon>
        <taxon>Tunicata</taxon>
        <taxon>Appendicularia</taxon>
        <taxon>Copelata</taxon>
        <taxon>Oikopleuridae</taxon>
        <taxon>Oikopleura</taxon>
    </lineage>
</organism>
<sequence length="570" mass="63330">MRHQVNHTASAIIRQAVCTVLDRIDAPVPPANGLVYPYRNKESSEKVKQNNIEDLDEFGQDGCRLFLDLCLMSCGDEPKWLVALDSESVHPSFCLEMMEAVLNQYVEIFFAFPQFIFLLKENVCNIVIKNFSPKWNLQSQLSIEAKVEHYVIATKILKVVAIMLERYNSVLKTESEIFLSFLIKFLSGEQWQQAIAVEVLHKICWKPRQLRDICQQYDLQNKSNGSTPVFQELINALASVTSSKFHKLYRNKEDPESPSDAEILDDLSINKLILNSETQASTERNEIPFVSEDYVLRMSMSCLLDIATAIIDLGDKELIKRRAANVPIHEINETENTLRQMIMSGWSGLLQTLSLLFEAAPDENTVNSVLDLMTALTAVAGGLNMDSPREALVGTLCRFALPPGYHEKSYAGEQTSGGQVLVVGQPLTASTSSGAGFVLLTTRNIQVLRALLDVASDYGPLLGQSWSLVLSALQHLSWILGFQCSITGEMTAKVQENGQSTVLTTAISQEIPKISKKLADVFENSSKLDEVALHHLVNAICELSTETMDQAYGSATREPSLFGMGLILTE</sequence>
<proteinExistence type="predicted"/>
<dbReference type="Proteomes" id="UP001158576">
    <property type="component" value="Chromosome 1"/>
</dbReference>
<accession>A0ABN7SV09</accession>
<gene>
    <name evidence="2" type="ORF">OKIOD_LOCUS11102</name>
</gene>
<evidence type="ECO:0000259" key="1">
    <source>
        <dbReference type="Pfam" id="PF12783"/>
    </source>
</evidence>
<dbReference type="PANTHER" id="PTHR10663">
    <property type="entry name" value="GUANYL-NUCLEOTIDE EXCHANGE FACTOR"/>
    <property type="match status" value="1"/>
</dbReference>
<dbReference type="InterPro" id="IPR032691">
    <property type="entry name" value="Mon2/Sec7/BIG1-like_HUS"/>
</dbReference>
<dbReference type="PANTHER" id="PTHR10663:SF333">
    <property type="entry name" value="PROTEIN MON2 HOMOLOG"/>
    <property type="match status" value="1"/>
</dbReference>
<keyword evidence="3" id="KW-1185">Reference proteome</keyword>
<protein>
    <submittedName>
        <fullName evidence="2">Oidioi.mRNA.OKI2018_I69.chr1.g2337.t1.cds</fullName>
    </submittedName>
</protein>